<gene>
    <name evidence="2" type="ORF">BJ322DRAFT_995276</name>
</gene>
<keyword evidence="3" id="KW-1185">Reference proteome</keyword>
<dbReference type="OrthoDB" id="3268967at2759"/>
<reference evidence="2" key="2">
    <citation type="submission" date="2020-11" db="EMBL/GenBank/DDBJ databases">
        <authorList>
            <consortium name="DOE Joint Genome Institute"/>
            <person name="Kuo A."/>
            <person name="Miyauchi S."/>
            <person name="Kiss E."/>
            <person name="Drula E."/>
            <person name="Kohler A."/>
            <person name="Sanchez-Garcia M."/>
            <person name="Andreopoulos B."/>
            <person name="Barry K.W."/>
            <person name="Bonito G."/>
            <person name="Buee M."/>
            <person name="Carver A."/>
            <person name="Chen C."/>
            <person name="Cichocki N."/>
            <person name="Clum A."/>
            <person name="Culley D."/>
            <person name="Crous P.W."/>
            <person name="Fauchery L."/>
            <person name="Girlanda M."/>
            <person name="Hayes R."/>
            <person name="Keri Z."/>
            <person name="Labutti K."/>
            <person name="Lipzen A."/>
            <person name="Lombard V."/>
            <person name="Magnuson J."/>
            <person name="Maillard F."/>
            <person name="Morin E."/>
            <person name="Murat C."/>
            <person name="Nolan M."/>
            <person name="Ohm R."/>
            <person name="Pangilinan J."/>
            <person name="Pereira M."/>
            <person name="Perotto S."/>
            <person name="Peter M."/>
            <person name="Riley R."/>
            <person name="Sitrit Y."/>
            <person name="Stielow B."/>
            <person name="Szollosi G."/>
            <person name="Zifcakova L."/>
            <person name="Stursova M."/>
            <person name="Spatafora J.W."/>
            <person name="Tedersoo L."/>
            <person name="Vaario L.-M."/>
            <person name="Yamada A."/>
            <person name="Yan M."/>
            <person name="Wang P."/>
            <person name="Xu J."/>
            <person name="Bruns T."/>
            <person name="Baldrian P."/>
            <person name="Vilgalys R."/>
            <person name="Henrissat B."/>
            <person name="Grigoriev I.V."/>
            <person name="Hibbett D."/>
            <person name="Nagy L.G."/>
            <person name="Martin F.M."/>
        </authorList>
    </citation>
    <scope>NUCLEOTIDE SEQUENCE</scope>
    <source>
        <strain evidence="2">UH-Tt-Lm1</strain>
    </source>
</reference>
<sequence>VVKAFPETSTYWLDVPNAPVNFCFTFHASQLKRYVENDWELFPGRDGPITLADESKEHVIDRVLDEKKGHSGGWWYLVRWKGYGPGDDEWLQRREVEETIALDEWL</sequence>
<evidence type="ECO:0000259" key="1">
    <source>
        <dbReference type="PROSITE" id="PS50013"/>
    </source>
</evidence>
<feature type="domain" description="Chromo" evidence="1">
    <location>
        <begin position="58"/>
        <end position="106"/>
    </location>
</feature>
<feature type="non-terminal residue" evidence="2">
    <location>
        <position position="106"/>
    </location>
</feature>
<dbReference type="GO" id="GO:0006338">
    <property type="term" value="P:chromatin remodeling"/>
    <property type="evidence" value="ECO:0007669"/>
    <property type="project" value="UniProtKB-ARBA"/>
</dbReference>
<dbReference type="InterPro" id="IPR016197">
    <property type="entry name" value="Chromo-like_dom_sf"/>
</dbReference>
<evidence type="ECO:0000313" key="2">
    <source>
        <dbReference type="EMBL" id="KAF9778159.1"/>
    </source>
</evidence>
<dbReference type="EMBL" id="WIUZ02000024">
    <property type="protein sequence ID" value="KAF9778159.1"/>
    <property type="molecule type" value="Genomic_DNA"/>
</dbReference>
<dbReference type="AlphaFoldDB" id="A0A9P6L0N9"/>
<organism evidence="2 3">
    <name type="scientific">Thelephora terrestris</name>
    <dbReference type="NCBI Taxonomy" id="56493"/>
    <lineage>
        <taxon>Eukaryota</taxon>
        <taxon>Fungi</taxon>
        <taxon>Dikarya</taxon>
        <taxon>Basidiomycota</taxon>
        <taxon>Agaricomycotina</taxon>
        <taxon>Agaricomycetes</taxon>
        <taxon>Thelephorales</taxon>
        <taxon>Thelephoraceae</taxon>
        <taxon>Thelephora</taxon>
    </lineage>
</organism>
<evidence type="ECO:0000313" key="3">
    <source>
        <dbReference type="Proteomes" id="UP000736335"/>
    </source>
</evidence>
<dbReference type="SUPFAM" id="SSF54160">
    <property type="entry name" value="Chromo domain-like"/>
    <property type="match status" value="1"/>
</dbReference>
<dbReference type="Gene3D" id="2.40.50.40">
    <property type="match status" value="1"/>
</dbReference>
<accession>A0A9P6L0N9</accession>
<dbReference type="Pfam" id="PF00385">
    <property type="entry name" value="Chromo"/>
    <property type="match status" value="1"/>
</dbReference>
<dbReference type="InterPro" id="IPR023780">
    <property type="entry name" value="Chromo_domain"/>
</dbReference>
<proteinExistence type="predicted"/>
<protein>
    <recommendedName>
        <fullName evidence="1">Chromo domain-containing protein</fullName>
    </recommendedName>
</protein>
<name>A0A9P6L0N9_9AGAM</name>
<reference evidence="2" key="1">
    <citation type="journal article" date="2020" name="Nat. Commun.">
        <title>Large-scale genome sequencing of mycorrhizal fungi provides insights into the early evolution of symbiotic traits.</title>
        <authorList>
            <person name="Miyauchi S."/>
            <person name="Kiss E."/>
            <person name="Kuo A."/>
            <person name="Drula E."/>
            <person name="Kohler A."/>
            <person name="Sanchez-Garcia M."/>
            <person name="Morin E."/>
            <person name="Andreopoulos B."/>
            <person name="Barry K.W."/>
            <person name="Bonito G."/>
            <person name="Buee M."/>
            <person name="Carver A."/>
            <person name="Chen C."/>
            <person name="Cichocki N."/>
            <person name="Clum A."/>
            <person name="Culley D."/>
            <person name="Crous P.W."/>
            <person name="Fauchery L."/>
            <person name="Girlanda M."/>
            <person name="Hayes R.D."/>
            <person name="Keri Z."/>
            <person name="LaButti K."/>
            <person name="Lipzen A."/>
            <person name="Lombard V."/>
            <person name="Magnuson J."/>
            <person name="Maillard F."/>
            <person name="Murat C."/>
            <person name="Nolan M."/>
            <person name="Ohm R.A."/>
            <person name="Pangilinan J."/>
            <person name="Pereira M.F."/>
            <person name="Perotto S."/>
            <person name="Peter M."/>
            <person name="Pfister S."/>
            <person name="Riley R."/>
            <person name="Sitrit Y."/>
            <person name="Stielow J.B."/>
            <person name="Szollosi G."/>
            <person name="Zifcakova L."/>
            <person name="Stursova M."/>
            <person name="Spatafora J.W."/>
            <person name="Tedersoo L."/>
            <person name="Vaario L.M."/>
            <person name="Yamada A."/>
            <person name="Yan M."/>
            <person name="Wang P."/>
            <person name="Xu J."/>
            <person name="Bruns T."/>
            <person name="Baldrian P."/>
            <person name="Vilgalys R."/>
            <person name="Dunand C."/>
            <person name="Henrissat B."/>
            <person name="Grigoriev I.V."/>
            <person name="Hibbett D."/>
            <person name="Nagy L.G."/>
            <person name="Martin F.M."/>
        </authorList>
    </citation>
    <scope>NUCLEOTIDE SEQUENCE</scope>
    <source>
        <strain evidence="2">UH-Tt-Lm1</strain>
    </source>
</reference>
<dbReference type="InterPro" id="IPR000953">
    <property type="entry name" value="Chromo/chromo_shadow_dom"/>
</dbReference>
<comment type="caution">
    <text evidence="2">The sequence shown here is derived from an EMBL/GenBank/DDBJ whole genome shotgun (WGS) entry which is preliminary data.</text>
</comment>
<dbReference type="Proteomes" id="UP000736335">
    <property type="component" value="Unassembled WGS sequence"/>
</dbReference>
<dbReference type="PROSITE" id="PS50013">
    <property type="entry name" value="CHROMO_2"/>
    <property type="match status" value="1"/>
</dbReference>
<feature type="non-terminal residue" evidence="2">
    <location>
        <position position="1"/>
    </location>
</feature>